<reference evidence="1" key="1">
    <citation type="submission" date="2022-10" db="EMBL/GenBank/DDBJ databases">
        <title>Genome Sequence of Xylaria curta.</title>
        <authorList>
            <person name="Buettner E."/>
        </authorList>
    </citation>
    <scope>NUCLEOTIDE SEQUENCE</scope>
    <source>
        <strain evidence="1">Babe10</strain>
    </source>
</reference>
<organism evidence="1 2">
    <name type="scientific">Xylaria curta</name>
    <dbReference type="NCBI Taxonomy" id="42375"/>
    <lineage>
        <taxon>Eukaryota</taxon>
        <taxon>Fungi</taxon>
        <taxon>Dikarya</taxon>
        <taxon>Ascomycota</taxon>
        <taxon>Pezizomycotina</taxon>
        <taxon>Sordariomycetes</taxon>
        <taxon>Xylariomycetidae</taxon>
        <taxon>Xylariales</taxon>
        <taxon>Xylariaceae</taxon>
        <taxon>Xylaria</taxon>
    </lineage>
</organism>
<gene>
    <name evidence="1" type="ORF">NUW58_g4110</name>
</gene>
<evidence type="ECO:0000313" key="1">
    <source>
        <dbReference type="EMBL" id="KAJ2988192.1"/>
    </source>
</evidence>
<evidence type="ECO:0000313" key="2">
    <source>
        <dbReference type="Proteomes" id="UP001143856"/>
    </source>
</evidence>
<dbReference type="EMBL" id="JAPDGR010000682">
    <property type="protein sequence ID" value="KAJ2988192.1"/>
    <property type="molecule type" value="Genomic_DNA"/>
</dbReference>
<keyword evidence="2" id="KW-1185">Reference proteome</keyword>
<dbReference type="Proteomes" id="UP001143856">
    <property type="component" value="Unassembled WGS sequence"/>
</dbReference>
<sequence>MDGLSLAASVITIIQLTGTCLKLSKKWLGPSEFGSADLATVERNLYGFIGAMKAFQTHLEIHEDDQARLNSLGHLLPAVKGCEDALTIVQDFIKNRGFIRKHLAGPKFDGKLKASLKALEEAKKLFELSLQADHQVILLGVERYIRNLTEDFQDFQDGITASLKLLHENGDKTYMEIKKGKNEQDEWQKATSETTLSIQAIVHRQDIRGDHKDIQAILEWLTPLDYAPQHNDFIKRRQVGTGQWFLDSSEFQTWVQGYKKTLFCPGMPGSGKTILASIVIDELTTRFADNKDIGIAYIYFNFRRKDDQKTDNLFAGLLKQLAQRILLPESVKSLHNECKETRTRPSLDKILRTLQSVADMYSRVFIIVDALDECQTSDGCRKEFLSELLDFQAECGVNLFVTSRFMGEVTEKFEGSISLEIRASEQDLRRYVAGHISRLPSFVGRNPDLQTEIQNQIVKAVDGMFLLAQLHLDSLMGKRSPKALKTALTKLRTGFDAYDHAYDDAMERIKGQVTDQEELAKQVLSWITHAKRPLMIVELQHALAVEVGDYQLEEENLSQIEDIVSVCAGLVTIDNESRIIRLVHYTTEEYFLRTHNRWFPNAQLDITRTCVTYLSFKAFKSGFCPTDDKFEERLHLNPLYDYAAQNWGHHARETWSLSEEIMGFLKGDANVEASSQALIAVKRYQWHTKYSQQVPREMTGLHLAAYFGVEKAAKALLVRHSPDFTDSSGQTPLSYAAANGHKDVVQLLLATGGVDVNCTDSYGGTPLSYAAANGHKDVVQLLLATSGVDVNCKDSYGGTPLLWAVKNGHETVIELLLAQTGIDTDCQATYPLNHRTPLSFAAGNGHEAVVKLLLATGRVDINSRAGPQRQNDPAALMYAERGYKPDGLTPLMYAARAGHEAVVKLLLARDDIDPETTSIEQGWTSLSFAAVGGHEKVVKLLLAYPNVDLNSNATTKNHFSDILNINTPLYLAAKNGHEAVVRLLLATYGVDVNFKDSYGRTALLAATESGHETVVRLLLATNRADVNSADLKGQTALLFASKNGQETVVRLLLATDGIDVNFTNLKGETALLLASGNGHEAVVRLLIATDGIDVNFTNLEGETALSWASVYGQEAAVRLLLATDRVDVNYKDSDGRTALSAATRNGHSTVVELILAKEDIDLHFSDRYGRTLILWAAQNGHDAVVKLLLSRGRADLDSKHESDQTLLWWAAANGHGAVVKLLLTRDCVDQDSGDEMSSLSLCGTAECEVFGRLLATIDDVNVNSMNNRGRTPLYWAAENGQEEVVNLLLQKGGVDPDRKDFYDETPLFAAARNGRDAIVKLLLAKGVKANSINRGWKTPLVLAAEGGHNAVGRTESDALLLATENRHGAVVKLLLDKGADIESKDICDQTPLLSAARRGHEAVVKLLLDKGADVESKYQNWTPLLWAARNGDEAVVKLLLDTSGIDANSKSNNGETPLLLAAESGHEAVVKALLESGKVNVDPIDDDGRTPLLWAIEEEEWGIVKLLRTDARSHAVQRPHIISARSLPSILRLIG</sequence>
<accession>A0ACC1PAW8</accession>
<proteinExistence type="predicted"/>
<comment type="caution">
    <text evidence="1">The sequence shown here is derived from an EMBL/GenBank/DDBJ whole genome shotgun (WGS) entry which is preliminary data.</text>
</comment>
<name>A0ACC1PAW8_9PEZI</name>
<protein>
    <submittedName>
        <fullName evidence="1">Uncharacterized protein</fullName>
    </submittedName>
</protein>